<name>A0ABY0TKE7_9PROT</name>
<dbReference type="InterPro" id="IPR038695">
    <property type="entry name" value="Saro_0823-like_sf"/>
</dbReference>
<proteinExistence type="predicted"/>
<dbReference type="Proteomes" id="UP000183471">
    <property type="component" value="Unassembled WGS sequence"/>
</dbReference>
<dbReference type="Pfam" id="PF02643">
    <property type="entry name" value="DUF192"/>
    <property type="match status" value="1"/>
</dbReference>
<evidence type="ECO:0000313" key="2">
    <source>
        <dbReference type="Proteomes" id="UP000183471"/>
    </source>
</evidence>
<dbReference type="PANTHER" id="PTHR37953:SF1">
    <property type="entry name" value="UPF0127 PROTEIN MJ1496"/>
    <property type="match status" value="1"/>
</dbReference>
<dbReference type="InterPro" id="IPR003795">
    <property type="entry name" value="DUF192"/>
</dbReference>
<organism evidence="1 2">
    <name type="scientific">Nitrosospira multiformis</name>
    <dbReference type="NCBI Taxonomy" id="1231"/>
    <lineage>
        <taxon>Bacteria</taxon>
        <taxon>Pseudomonadati</taxon>
        <taxon>Pseudomonadota</taxon>
        <taxon>Betaproteobacteria</taxon>
        <taxon>Nitrosomonadales</taxon>
        <taxon>Nitrosomonadaceae</taxon>
        <taxon>Nitrosospira</taxon>
    </lineage>
</organism>
<evidence type="ECO:0000313" key="1">
    <source>
        <dbReference type="EMBL" id="SDQ97362.1"/>
    </source>
</evidence>
<dbReference type="EMBL" id="FNKY01000001">
    <property type="protein sequence ID" value="SDQ97362.1"/>
    <property type="molecule type" value="Genomic_DNA"/>
</dbReference>
<accession>A0ABY0TKE7</accession>
<dbReference type="Gene3D" id="2.60.120.1140">
    <property type="entry name" value="Protein of unknown function DUF192"/>
    <property type="match status" value="1"/>
</dbReference>
<sequence length="169" mass="18707">MVRQHFLRYLTFTFPDKSSAAARFRLIRILAILFVFLLPAAAHAEMPVSQLRISGHTVSAEVAHTHDTRSQGLMFRQSMGENNGMLFVFSYIGRQSMWMMNTDIPLSVAFIDGKGVILNIADMAPNTKTAHSSAGAAKYALEMNRGWFKTRNITAGAQVMGLEKVPAAE</sequence>
<protein>
    <recommendedName>
        <fullName evidence="3">DUF192 domain-containing protein</fullName>
    </recommendedName>
</protein>
<evidence type="ECO:0008006" key="3">
    <source>
        <dbReference type="Google" id="ProtNLM"/>
    </source>
</evidence>
<gene>
    <name evidence="1" type="ORF">SAMN05216402_3066</name>
</gene>
<dbReference type="PANTHER" id="PTHR37953">
    <property type="entry name" value="UPF0127 PROTEIN MJ1496"/>
    <property type="match status" value="1"/>
</dbReference>
<reference evidence="1 2" key="1">
    <citation type="submission" date="2016-10" db="EMBL/GenBank/DDBJ databases">
        <authorList>
            <person name="Varghese N."/>
            <person name="Submissions S."/>
        </authorList>
    </citation>
    <scope>NUCLEOTIDE SEQUENCE [LARGE SCALE GENOMIC DNA]</scope>
    <source>
        <strain evidence="1 2">Nl1</strain>
    </source>
</reference>
<keyword evidence="2" id="KW-1185">Reference proteome</keyword>
<dbReference type="RefSeq" id="WP_256324170.1">
    <property type="nucleotide sequence ID" value="NZ_FNKY01000001.1"/>
</dbReference>
<comment type="caution">
    <text evidence="1">The sequence shown here is derived from an EMBL/GenBank/DDBJ whole genome shotgun (WGS) entry which is preliminary data.</text>
</comment>